<sequence>MPFPRIAHQGATPTPPQLPAGQPSIMAPMNDQPRIHLGALLRTADDAHAEGELDHLQYLQGKQPQTLRFAEPAAFEVDINSLGGDEMYLQGQFSPTLVMECARCLREVQVPLDIDLGTLMRYEPSAEEPYIEEAETGEEVLVFGNPDLDLSAYLAESTLLAAPLSVLHDPACKGLCQVCGHDLNEGPCEHSAQVPIEEQVVELGSPEGSSHAKQNPFARLKDLELPDE</sequence>
<dbReference type="PaxDb" id="243230-DR_2570"/>
<dbReference type="KEGG" id="dra:DR_2570"/>
<dbReference type="EnsemblBacteria" id="AAF12110">
    <property type="protein sequence ID" value="AAF12110"/>
    <property type="gene ID" value="DR_2570"/>
</dbReference>
<reference evidence="2 3" key="1">
    <citation type="journal article" date="1999" name="Science">
        <title>Genome sequence of the radioresistant bacterium Deinococcus radiodurans R1.</title>
        <authorList>
            <person name="White O."/>
            <person name="Eisen J.A."/>
            <person name="Heidelberg J.F."/>
            <person name="Hickey E.K."/>
            <person name="Peterson J.D."/>
            <person name="Dodson R.J."/>
            <person name="Haft D.H."/>
            <person name="Gwinn M.L."/>
            <person name="Nelson W.C."/>
            <person name="Richardson D.L."/>
            <person name="Moffat K.S."/>
            <person name="Qin H."/>
            <person name="Jiang L."/>
            <person name="Pamphile W."/>
            <person name="Crosby M."/>
            <person name="Shen M."/>
            <person name="Vamathevan J.J."/>
            <person name="Lam P."/>
            <person name="McDonald L."/>
            <person name="Utterback T."/>
            <person name="Zalewski C."/>
            <person name="Makarova K.S."/>
            <person name="Aravind L."/>
            <person name="Daly M.J."/>
            <person name="Minton K.W."/>
            <person name="Fleischmann R.D."/>
            <person name="Ketchum K.A."/>
            <person name="Nelson K.E."/>
            <person name="Salzberg S."/>
            <person name="Smith H.O."/>
            <person name="Venter J.C."/>
            <person name="Fraser C.M."/>
        </authorList>
    </citation>
    <scope>NUCLEOTIDE SEQUENCE [LARGE SCALE GENOMIC DNA]</scope>
    <source>
        <strain evidence="3">ATCC 13939 / DSM 20539 / JCM 16871 / LMG 4051 / NBRC 15346 / NCIMB 9279 / R1 / VKM B-1422</strain>
    </source>
</reference>
<dbReference type="Proteomes" id="UP000002524">
    <property type="component" value="Chromosome 1"/>
</dbReference>
<proteinExistence type="predicted"/>
<dbReference type="PATRIC" id="fig|243230.17.peg.2815"/>
<gene>
    <name evidence="2" type="ordered locus">DR_2570</name>
</gene>
<dbReference type="EMBL" id="AE000513">
    <property type="protein sequence ID" value="AAF12110.1"/>
    <property type="molecule type" value="Genomic_DNA"/>
</dbReference>
<name>Q9RRC2_DEIRA</name>
<dbReference type="OrthoDB" id="9790372at2"/>
<dbReference type="AlphaFoldDB" id="Q9RRC2"/>
<keyword evidence="3" id="KW-1185">Reference proteome</keyword>
<dbReference type="InterPro" id="IPR003772">
    <property type="entry name" value="YceD"/>
</dbReference>
<dbReference type="STRING" id="243230.DR_2570"/>
<protein>
    <recommendedName>
        <fullName evidence="4">DUF177 domain-containing protein</fullName>
    </recommendedName>
</protein>
<feature type="region of interest" description="Disordered" evidence="1">
    <location>
        <begin position="1"/>
        <end position="29"/>
    </location>
</feature>
<dbReference type="eggNOG" id="COG1399">
    <property type="taxonomic scope" value="Bacteria"/>
</dbReference>
<organism evidence="2 3">
    <name type="scientific">Deinococcus radiodurans (strain ATCC 13939 / DSM 20539 / JCM 16871 / CCUG 27074 / LMG 4051 / NBRC 15346 / NCIMB 9279 / VKM B-1422 / R1)</name>
    <dbReference type="NCBI Taxonomy" id="243230"/>
    <lineage>
        <taxon>Bacteria</taxon>
        <taxon>Thermotogati</taxon>
        <taxon>Deinococcota</taxon>
        <taxon>Deinococci</taxon>
        <taxon>Deinococcales</taxon>
        <taxon>Deinococcaceae</taxon>
        <taxon>Deinococcus</taxon>
    </lineage>
</organism>
<evidence type="ECO:0008006" key="4">
    <source>
        <dbReference type="Google" id="ProtNLM"/>
    </source>
</evidence>
<dbReference type="InParanoid" id="Q9RRC2"/>
<dbReference type="HOGENOM" id="CLU_100236_1_2_0"/>
<dbReference type="PIR" id="D75257">
    <property type="entry name" value="D75257"/>
</dbReference>
<feature type="compositionally biased region" description="Basic and acidic residues" evidence="1">
    <location>
        <begin position="219"/>
        <end position="228"/>
    </location>
</feature>
<accession>Q9RRC2</accession>
<evidence type="ECO:0000313" key="3">
    <source>
        <dbReference type="Proteomes" id="UP000002524"/>
    </source>
</evidence>
<evidence type="ECO:0000313" key="2">
    <source>
        <dbReference type="EMBL" id="AAF12110.1"/>
    </source>
</evidence>
<feature type="region of interest" description="Disordered" evidence="1">
    <location>
        <begin position="203"/>
        <end position="228"/>
    </location>
</feature>
<dbReference type="Pfam" id="PF02620">
    <property type="entry name" value="YceD"/>
    <property type="match status" value="1"/>
</dbReference>
<evidence type="ECO:0000256" key="1">
    <source>
        <dbReference type="SAM" id="MobiDB-lite"/>
    </source>
</evidence>